<accession>A0A0K9PCX4</accession>
<dbReference type="InterPro" id="IPR006195">
    <property type="entry name" value="aa-tRNA-synth_II"/>
</dbReference>
<dbReference type="PROSITE" id="PS51447">
    <property type="entry name" value="FDX_ACB"/>
    <property type="match status" value="1"/>
</dbReference>
<evidence type="ECO:0000259" key="14">
    <source>
        <dbReference type="PROSITE" id="PS50862"/>
    </source>
</evidence>
<evidence type="ECO:0000256" key="1">
    <source>
        <dbReference type="ARBA" id="ARBA00004305"/>
    </source>
</evidence>
<dbReference type="GO" id="GO:0000049">
    <property type="term" value="F:tRNA binding"/>
    <property type="evidence" value="ECO:0007669"/>
    <property type="project" value="InterPro"/>
</dbReference>
<evidence type="ECO:0000256" key="8">
    <source>
        <dbReference type="ARBA" id="ARBA00022946"/>
    </source>
</evidence>
<feature type="domain" description="Aminoacyl-transfer RNA synthetases class-II family profile" evidence="14">
    <location>
        <begin position="203"/>
        <end position="369"/>
    </location>
</feature>
<dbReference type="InterPro" id="IPR002319">
    <property type="entry name" value="Phenylalanyl-tRNA_Synthase"/>
</dbReference>
<dbReference type="Gene3D" id="3.30.930.10">
    <property type="entry name" value="Bira Bifunctional Protein, Domain 2"/>
    <property type="match status" value="2"/>
</dbReference>
<evidence type="ECO:0000256" key="6">
    <source>
        <dbReference type="ARBA" id="ARBA00022840"/>
    </source>
</evidence>
<gene>
    <name evidence="16" type="ORF">ZOSMA_288G00290</name>
</gene>
<dbReference type="GO" id="GO:0006432">
    <property type="term" value="P:phenylalanyl-tRNA aminoacylation"/>
    <property type="evidence" value="ECO:0000318"/>
    <property type="project" value="GO_Central"/>
</dbReference>
<comment type="subcellular location">
    <subcellularLocation>
        <location evidence="1">Mitochondrion matrix</location>
    </subcellularLocation>
</comment>
<feature type="domain" description="FDX-ACB" evidence="15">
    <location>
        <begin position="365"/>
        <end position="455"/>
    </location>
</feature>
<evidence type="ECO:0000256" key="10">
    <source>
        <dbReference type="ARBA" id="ARBA00023146"/>
    </source>
</evidence>
<dbReference type="SUPFAM" id="SSF55681">
    <property type="entry name" value="Class II aaRS and biotin synthetases"/>
    <property type="match status" value="1"/>
</dbReference>
<dbReference type="CDD" id="cd00496">
    <property type="entry name" value="PheRS_alpha_core"/>
    <property type="match status" value="1"/>
</dbReference>
<dbReference type="GO" id="GO:0005737">
    <property type="term" value="C:cytoplasm"/>
    <property type="evidence" value="ECO:0000318"/>
    <property type="project" value="GO_Central"/>
</dbReference>
<proteinExistence type="inferred from homology"/>
<keyword evidence="5" id="KW-0547">Nucleotide-binding</keyword>
<evidence type="ECO:0000256" key="9">
    <source>
        <dbReference type="ARBA" id="ARBA00023128"/>
    </source>
</evidence>
<comment type="catalytic activity">
    <reaction evidence="12">
        <text>tRNA(Phe) + L-phenylalanine + ATP = L-phenylalanyl-tRNA(Phe) + AMP + diphosphate + H(+)</text>
        <dbReference type="Rhea" id="RHEA:19413"/>
        <dbReference type="Rhea" id="RHEA-COMP:9668"/>
        <dbReference type="Rhea" id="RHEA-COMP:9699"/>
        <dbReference type="ChEBI" id="CHEBI:15378"/>
        <dbReference type="ChEBI" id="CHEBI:30616"/>
        <dbReference type="ChEBI" id="CHEBI:33019"/>
        <dbReference type="ChEBI" id="CHEBI:58095"/>
        <dbReference type="ChEBI" id="CHEBI:78442"/>
        <dbReference type="ChEBI" id="CHEBI:78531"/>
        <dbReference type="ChEBI" id="CHEBI:456215"/>
        <dbReference type="EC" id="6.1.1.20"/>
    </reaction>
</comment>
<dbReference type="FunFam" id="3.30.930.10:FF:000080">
    <property type="entry name" value="phenylalanine--tRNA ligase, chloroplastic/mitochondrial"/>
    <property type="match status" value="1"/>
</dbReference>
<evidence type="ECO:0000256" key="2">
    <source>
        <dbReference type="ARBA" id="ARBA00008226"/>
    </source>
</evidence>
<evidence type="ECO:0000256" key="3">
    <source>
        <dbReference type="ARBA" id="ARBA00012814"/>
    </source>
</evidence>
<evidence type="ECO:0000259" key="15">
    <source>
        <dbReference type="PROSITE" id="PS51447"/>
    </source>
</evidence>
<organism evidence="16 17">
    <name type="scientific">Zostera marina</name>
    <name type="common">Eelgrass</name>
    <dbReference type="NCBI Taxonomy" id="29655"/>
    <lineage>
        <taxon>Eukaryota</taxon>
        <taxon>Viridiplantae</taxon>
        <taxon>Streptophyta</taxon>
        <taxon>Embryophyta</taxon>
        <taxon>Tracheophyta</taxon>
        <taxon>Spermatophyta</taxon>
        <taxon>Magnoliopsida</taxon>
        <taxon>Liliopsida</taxon>
        <taxon>Zosteraceae</taxon>
        <taxon>Zostera</taxon>
    </lineage>
</organism>
<dbReference type="OMA" id="PISHYPQ"/>
<keyword evidence="8" id="KW-0809">Transit peptide</keyword>
<dbReference type="AlphaFoldDB" id="A0A0K9PCX4"/>
<dbReference type="PANTHER" id="PTHR11538">
    <property type="entry name" value="PHENYLALANYL-TRNA SYNTHETASE"/>
    <property type="match status" value="1"/>
</dbReference>
<dbReference type="FunFam" id="3.30.930.10:FF:000082">
    <property type="entry name" value="Phenylalanine--tRNA ligase chloroplastic/mitochondrial"/>
    <property type="match status" value="1"/>
</dbReference>
<dbReference type="Pfam" id="PF03147">
    <property type="entry name" value="FDX-ACB"/>
    <property type="match status" value="1"/>
</dbReference>
<comment type="caution">
    <text evidence="16">The sequence shown here is derived from an EMBL/GenBank/DDBJ whole genome shotgun (WGS) entry which is preliminary data.</text>
</comment>
<evidence type="ECO:0000313" key="17">
    <source>
        <dbReference type="Proteomes" id="UP000036987"/>
    </source>
</evidence>
<dbReference type="Proteomes" id="UP000036987">
    <property type="component" value="Unassembled WGS sequence"/>
</dbReference>
<dbReference type="InterPro" id="IPR005121">
    <property type="entry name" value="Fdx_antiC-bd"/>
</dbReference>
<evidence type="ECO:0000256" key="4">
    <source>
        <dbReference type="ARBA" id="ARBA00022598"/>
    </source>
</evidence>
<dbReference type="InterPro" id="IPR045864">
    <property type="entry name" value="aa-tRNA-synth_II/BPL/LPL"/>
</dbReference>
<dbReference type="SUPFAM" id="SSF54991">
    <property type="entry name" value="Anticodon-binding domain of PheRS"/>
    <property type="match status" value="1"/>
</dbReference>
<dbReference type="EMBL" id="LFYR01000956">
    <property type="protein sequence ID" value="KMZ66829.1"/>
    <property type="molecule type" value="Genomic_DNA"/>
</dbReference>
<keyword evidence="7" id="KW-0648">Protein biosynthesis</keyword>
<dbReference type="SMART" id="SM00896">
    <property type="entry name" value="FDX-ACB"/>
    <property type="match status" value="1"/>
</dbReference>
<comment type="similarity">
    <text evidence="2">Belongs to the class-II aminoacyl-tRNA synthetase family.</text>
</comment>
<dbReference type="Gene3D" id="3.30.70.380">
    <property type="entry name" value="Ferrodoxin-fold anticodon-binding domain"/>
    <property type="match status" value="1"/>
</dbReference>
<keyword evidence="9" id="KW-0496">Mitochondrion</keyword>
<dbReference type="PANTHER" id="PTHR11538:SF41">
    <property type="entry name" value="PHENYLALANINE--TRNA LIGASE, MITOCHONDRIAL"/>
    <property type="match status" value="1"/>
</dbReference>
<dbReference type="EC" id="6.1.1.20" evidence="3"/>
<keyword evidence="6" id="KW-0067">ATP-binding</keyword>
<keyword evidence="17" id="KW-1185">Reference proteome</keyword>
<keyword evidence="4 16" id="KW-0436">Ligase</keyword>
<sequence length="455" mass="51869">MTRLIHITAATTLISTTCCRSIPMAAALSKSSSLLKSSYFIQIPSYPLKSLQTLTFLPPPSSFSTATSTRKKSRRPIVAASVDVGGVRLTREEVVRENDPTNNVPESIYAKLGMQLHNRDNHPIGILKNAIFNYFDLNFPENFYKFDDLFPIVSVKANFDDVLVPPDHVSRSYNDTYYVDSQTVMRCHTSAHQAEILGQGHNRFLVVGDVYRRDSVDSTHYPVFHQMEGVRVFSLDECAPSGMDATSYAAVDLKKTLEGLAKHLFGDVEMRWVDTYFPFTEPSFELEIYFQDKWLEVLGCGVTEQEIIKRSGRTDCVAWAFGLGLERLAMVLFDIPDIRLFWSTDQRFTSQFLDGKLGVKFKSFSKFPPCYKDISFWISDSFTENNLCEVVRGIAGDLAEEVKLLDNFTNKKGMTSHCYRITYRSMERSLTDEEINQLQWNVRDAVENKLKVVIR</sequence>
<evidence type="ECO:0000256" key="13">
    <source>
        <dbReference type="ARBA" id="ARBA00057761"/>
    </source>
</evidence>
<dbReference type="InterPro" id="IPR036690">
    <property type="entry name" value="Fdx_antiC-bd_sf"/>
</dbReference>
<evidence type="ECO:0000256" key="5">
    <source>
        <dbReference type="ARBA" id="ARBA00022741"/>
    </source>
</evidence>
<evidence type="ECO:0000256" key="12">
    <source>
        <dbReference type="ARBA" id="ARBA00049255"/>
    </source>
</evidence>
<keyword evidence="10" id="KW-0030">Aminoacyl-tRNA synthetase</keyword>
<protein>
    <recommendedName>
        <fullName evidence="3">phenylalanine--tRNA ligase</fullName>
        <ecNumber evidence="3">6.1.1.20</ecNumber>
    </recommendedName>
    <alternativeName>
        <fullName evidence="11">Phenylalanyl-tRNA synthetase</fullName>
    </alternativeName>
</protein>
<dbReference type="FunFam" id="3.30.70.380:FF:000003">
    <property type="entry name" value="Phenylalanine--tRNA ligase chloroplastic/mitochondrial"/>
    <property type="match status" value="1"/>
</dbReference>
<dbReference type="STRING" id="29655.A0A0K9PCX4"/>
<dbReference type="OrthoDB" id="4457at2759"/>
<comment type="function">
    <text evidence="13">Is responsible for the charging of tRNA(Phe) with phenylalanine in mitochondrial translation.</text>
</comment>
<evidence type="ECO:0000256" key="11">
    <source>
        <dbReference type="ARBA" id="ARBA00031194"/>
    </source>
</evidence>
<dbReference type="GO" id="GO:0005759">
    <property type="term" value="C:mitochondrial matrix"/>
    <property type="evidence" value="ECO:0007669"/>
    <property type="project" value="UniProtKB-SubCell"/>
</dbReference>
<evidence type="ECO:0000313" key="16">
    <source>
        <dbReference type="EMBL" id="KMZ66829.1"/>
    </source>
</evidence>
<dbReference type="GO" id="GO:0005524">
    <property type="term" value="F:ATP binding"/>
    <property type="evidence" value="ECO:0007669"/>
    <property type="project" value="UniProtKB-KW"/>
</dbReference>
<name>A0A0K9PCX4_ZOSMR</name>
<dbReference type="GO" id="GO:0005739">
    <property type="term" value="C:mitochondrion"/>
    <property type="evidence" value="ECO:0000318"/>
    <property type="project" value="GO_Central"/>
</dbReference>
<evidence type="ECO:0000256" key="7">
    <source>
        <dbReference type="ARBA" id="ARBA00022917"/>
    </source>
</evidence>
<reference evidence="17" key="1">
    <citation type="journal article" date="2016" name="Nature">
        <title>The genome of the seagrass Zostera marina reveals angiosperm adaptation to the sea.</title>
        <authorList>
            <person name="Olsen J.L."/>
            <person name="Rouze P."/>
            <person name="Verhelst B."/>
            <person name="Lin Y.-C."/>
            <person name="Bayer T."/>
            <person name="Collen J."/>
            <person name="Dattolo E."/>
            <person name="De Paoli E."/>
            <person name="Dittami S."/>
            <person name="Maumus F."/>
            <person name="Michel G."/>
            <person name="Kersting A."/>
            <person name="Lauritano C."/>
            <person name="Lohaus R."/>
            <person name="Toepel M."/>
            <person name="Tonon T."/>
            <person name="Vanneste K."/>
            <person name="Amirebrahimi M."/>
            <person name="Brakel J."/>
            <person name="Bostroem C."/>
            <person name="Chovatia M."/>
            <person name="Grimwood J."/>
            <person name="Jenkins J.W."/>
            <person name="Jueterbock A."/>
            <person name="Mraz A."/>
            <person name="Stam W.T."/>
            <person name="Tice H."/>
            <person name="Bornberg-Bauer E."/>
            <person name="Green P.J."/>
            <person name="Pearson G.A."/>
            <person name="Procaccini G."/>
            <person name="Duarte C.M."/>
            <person name="Schmutz J."/>
            <person name="Reusch T.B.H."/>
            <person name="Van de Peer Y."/>
        </authorList>
    </citation>
    <scope>NUCLEOTIDE SEQUENCE [LARGE SCALE GENOMIC DNA]</scope>
    <source>
        <strain evidence="17">cv. Finnish</strain>
    </source>
</reference>
<dbReference type="PROSITE" id="PS50862">
    <property type="entry name" value="AA_TRNA_LIGASE_II"/>
    <property type="match status" value="1"/>
</dbReference>
<dbReference type="GO" id="GO:0004826">
    <property type="term" value="F:phenylalanine-tRNA ligase activity"/>
    <property type="evidence" value="ECO:0000318"/>
    <property type="project" value="GO_Central"/>
</dbReference>
<dbReference type="Pfam" id="PF01409">
    <property type="entry name" value="tRNA-synt_2d"/>
    <property type="match status" value="1"/>
</dbReference>